<feature type="modified residue" description="N6-(pyridoxal phosphate)lysine" evidence="2 3">
    <location>
        <position position="42"/>
    </location>
</feature>
<evidence type="ECO:0000256" key="2">
    <source>
        <dbReference type="HAMAP-Rule" id="MF_02087"/>
    </source>
</evidence>
<dbReference type="HAMAP" id="MF_02087">
    <property type="entry name" value="PLP_homeostasis"/>
    <property type="match status" value="1"/>
</dbReference>
<evidence type="ECO:0000256" key="1">
    <source>
        <dbReference type="ARBA" id="ARBA00022898"/>
    </source>
</evidence>
<dbReference type="PROSITE" id="PS01211">
    <property type="entry name" value="UPF0001"/>
    <property type="match status" value="1"/>
</dbReference>
<protein>
    <recommendedName>
        <fullName evidence="2">Pyridoxal phosphate homeostasis protein</fullName>
        <shortName evidence="2">PLP homeostasis protein</shortName>
    </recommendedName>
</protein>
<dbReference type="PANTHER" id="PTHR10146">
    <property type="entry name" value="PROLINE SYNTHETASE CO-TRANSCRIBED BACTERIAL HOMOLOG PROTEIN"/>
    <property type="match status" value="1"/>
</dbReference>
<keyword evidence="7" id="KW-1185">Reference proteome</keyword>
<evidence type="ECO:0000256" key="3">
    <source>
        <dbReference type="PIRSR" id="PIRSR004848-1"/>
    </source>
</evidence>
<dbReference type="InterPro" id="IPR001608">
    <property type="entry name" value="Ala_racemase_N"/>
</dbReference>
<organism evidence="6 7">
    <name type="scientific">Natronospira elongata</name>
    <dbReference type="NCBI Taxonomy" id="3110268"/>
    <lineage>
        <taxon>Bacteria</taxon>
        <taxon>Pseudomonadati</taxon>
        <taxon>Pseudomonadota</taxon>
        <taxon>Gammaproteobacteria</taxon>
        <taxon>Natronospirales</taxon>
        <taxon>Natronospiraceae</taxon>
        <taxon>Natronospira</taxon>
    </lineage>
</organism>
<comment type="function">
    <text evidence="2">Pyridoxal 5'-phosphate (PLP)-binding protein, which is involved in PLP homeostasis.</text>
</comment>
<dbReference type="RefSeq" id="WP_346051791.1">
    <property type="nucleotide sequence ID" value="NZ_JAYGII010000016.1"/>
</dbReference>
<dbReference type="Pfam" id="PF01168">
    <property type="entry name" value="Ala_racemase_N"/>
    <property type="match status" value="1"/>
</dbReference>
<dbReference type="AlphaFoldDB" id="A0AAP6MLH0"/>
<dbReference type="PIRSF" id="PIRSF004848">
    <property type="entry name" value="YBL036c_PLPDEIII"/>
    <property type="match status" value="1"/>
</dbReference>
<dbReference type="CDD" id="cd06824">
    <property type="entry name" value="PLPDE_III_Yggs_like"/>
    <property type="match status" value="1"/>
</dbReference>
<keyword evidence="1 2" id="KW-0663">Pyridoxal phosphate</keyword>
<dbReference type="EMBL" id="JAYGII010000016">
    <property type="protein sequence ID" value="MEA5445905.1"/>
    <property type="molecule type" value="Genomic_DNA"/>
</dbReference>
<evidence type="ECO:0000313" key="6">
    <source>
        <dbReference type="EMBL" id="MEA5445905.1"/>
    </source>
</evidence>
<evidence type="ECO:0000259" key="5">
    <source>
        <dbReference type="Pfam" id="PF01168"/>
    </source>
</evidence>
<dbReference type="GO" id="GO:0030170">
    <property type="term" value="F:pyridoxal phosphate binding"/>
    <property type="evidence" value="ECO:0007669"/>
    <property type="project" value="UniProtKB-UniRule"/>
</dbReference>
<evidence type="ECO:0000256" key="4">
    <source>
        <dbReference type="RuleBase" id="RU004514"/>
    </source>
</evidence>
<sequence>MALEQQQNSLAQAFQRVHERCRIAAERHQRNPEDIRLLAVSKAKPAALIREAAALGQREFGENYLQEAVEKIDSLSDLPDLIWHFIGPLQSNKTRSVAERFDWVHSVDRLKIARRLSGQRPESLPDLNVCIQVNISEEPQKAGVAPSDVPELADQVAALPRLRLRGLMCLPAPSDSEDSQRRPFRALKALADQLQAQGHELDTLSMGMSADLEAAIAEGSTLLRVGSALFGARE</sequence>
<proteinExistence type="inferred from homology"/>
<dbReference type="FunFam" id="3.20.20.10:FF:000018">
    <property type="entry name" value="Pyridoxal phosphate homeostasis protein"/>
    <property type="match status" value="1"/>
</dbReference>
<dbReference type="Proteomes" id="UP001302316">
    <property type="component" value="Unassembled WGS sequence"/>
</dbReference>
<reference evidence="6 7" key="1">
    <citation type="submission" date="2023-12" db="EMBL/GenBank/DDBJ databases">
        <title>Whole-genome sequencing of halo(alkali)philic microorganisms from hypersaline lakes.</title>
        <authorList>
            <person name="Sorokin D.Y."/>
            <person name="Merkel A.Y."/>
            <person name="Messina E."/>
            <person name="Yakimov M."/>
        </authorList>
    </citation>
    <scope>NUCLEOTIDE SEQUENCE [LARGE SCALE GENOMIC DNA]</scope>
    <source>
        <strain evidence="6 7">AB-CW1</strain>
    </source>
</reference>
<name>A0AAP6MLH0_9GAMM</name>
<dbReference type="NCBIfam" id="TIGR00044">
    <property type="entry name" value="YggS family pyridoxal phosphate-dependent enzyme"/>
    <property type="match status" value="1"/>
</dbReference>
<evidence type="ECO:0000313" key="7">
    <source>
        <dbReference type="Proteomes" id="UP001302316"/>
    </source>
</evidence>
<dbReference type="Gene3D" id="3.20.20.10">
    <property type="entry name" value="Alanine racemase"/>
    <property type="match status" value="1"/>
</dbReference>
<dbReference type="PANTHER" id="PTHR10146:SF14">
    <property type="entry name" value="PYRIDOXAL PHOSPHATE HOMEOSTASIS PROTEIN"/>
    <property type="match status" value="1"/>
</dbReference>
<accession>A0AAP6MLH0</accession>
<feature type="domain" description="Alanine racemase N-terminal" evidence="5">
    <location>
        <begin position="20"/>
        <end position="233"/>
    </location>
</feature>
<dbReference type="InterPro" id="IPR029066">
    <property type="entry name" value="PLP-binding_barrel"/>
</dbReference>
<dbReference type="InterPro" id="IPR011078">
    <property type="entry name" value="PyrdxlP_homeostasis"/>
</dbReference>
<comment type="caution">
    <text evidence="6">The sequence shown here is derived from an EMBL/GenBank/DDBJ whole genome shotgun (WGS) entry which is preliminary data.</text>
</comment>
<comment type="cofactor">
    <cofactor evidence="3">
        <name>pyridoxal 5'-phosphate</name>
        <dbReference type="ChEBI" id="CHEBI:597326"/>
    </cofactor>
</comment>
<dbReference type="SUPFAM" id="SSF51419">
    <property type="entry name" value="PLP-binding barrel"/>
    <property type="match status" value="1"/>
</dbReference>
<gene>
    <name evidence="6" type="ORF">VCB98_08745</name>
</gene>
<comment type="similarity">
    <text evidence="2 4">Belongs to the pyridoxal phosphate-binding protein YggS/PROSC family.</text>
</comment>